<feature type="transmembrane region" description="Helical" evidence="6">
    <location>
        <begin position="134"/>
        <end position="154"/>
    </location>
</feature>
<dbReference type="EnsemblPlants" id="Pp3c5_8860V3.3">
    <property type="protein sequence ID" value="Pp3c5_8860V3.3"/>
    <property type="gene ID" value="Pp3c5_8860"/>
</dbReference>
<dbReference type="EnsemblPlants" id="Pp3c5_8860V3.5">
    <property type="protein sequence ID" value="Pp3c5_8860V3.5"/>
    <property type="gene ID" value="Pp3c5_8860"/>
</dbReference>
<dbReference type="RefSeq" id="XP_024375435.1">
    <property type="nucleotide sequence ID" value="XM_024519667.2"/>
</dbReference>
<feature type="transmembrane region" description="Helical" evidence="6">
    <location>
        <begin position="14"/>
        <end position="33"/>
    </location>
</feature>
<dbReference type="EnsemblPlants" id="Pp3c5_8860V3.2">
    <property type="protein sequence ID" value="Pp3c5_8860V3.2"/>
    <property type="gene ID" value="Pp3c5_8860"/>
</dbReference>
<comment type="subcellular location">
    <subcellularLocation>
        <location evidence="1">Membrane</location>
        <topology evidence="1">Multi-pass membrane protein</topology>
    </subcellularLocation>
</comment>
<dbReference type="KEGG" id="ppp:112282251"/>
<feature type="compositionally biased region" description="Polar residues" evidence="5">
    <location>
        <begin position="253"/>
        <end position="270"/>
    </location>
</feature>
<dbReference type="OrthoDB" id="1542002at2759"/>
<protein>
    <submittedName>
        <fullName evidence="7 8">Uncharacterized protein</fullName>
    </submittedName>
</protein>
<evidence type="ECO:0000313" key="7">
    <source>
        <dbReference type="EMBL" id="PNR53750.1"/>
    </source>
</evidence>
<reference evidence="8" key="3">
    <citation type="submission" date="2020-12" db="UniProtKB">
        <authorList>
            <consortium name="EnsemblPlants"/>
        </authorList>
    </citation>
    <scope>IDENTIFICATION</scope>
</reference>
<keyword evidence="4 6" id="KW-0472">Membrane</keyword>
<dbReference type="AlphaFoldDB" id="A0A2K1KIZ6"/>
<evidence type="ECO:0000256" key="3">
    <source>
        <dbReference type="ARBA" id="ARBA00022989"/>
    </source>
</evidence>
<evidence type="ECO:0000256" key="5">
    <source>
        <dbReference type="SAM" id="MobiDB-lite"/>
    </source>
</evidence>
<dbReference type="EnsemblPlants" id="Pp3c5_8860V3.1">
    <property type="protein sequence ID" value="Pp3c5_8860V3.1"/>
    <property type="gene ID" value="Pp3c5_8860"/>
</dbReference>
<dbReference type="Gramene" id="Pp3c5_8860V3.1">
    <property type="protein sequence ID" value="Pp3c5_8860V3.1"/>
    <property type="gene ID" value="Pp3c5_8860"/>
</dbReference>
<feature type="region of interest" description="Disordered" evidence="5">
    <location>
        <begin position="237"/>
        <end position="270"/>
    </location>
</feature>
<dbReference type="OMA" id="SAWFIFT"/>
<evidence type="ECO:0000256" key="4">
    <source>
        <dbReference type="ARBA" id="ARBA00023136"/>
    </source>
</evidence>
<keyword evidence="3 6" id="KW-1133">Transmembrane helix</keyword>
<dbReference type="GO" id="GO:0016020">
    <property type="term" value="C:membrane"/>
    <property type="evidence" value="ECO:0007669"/>
    <property type="project" value="UniProtKB-SubCell"/>
</dbReference>
<dbReference type="RefSeq" id="XP_073390128.1">
    <property type="nucleotide sequence ID" value="XM_073534027.1"/>
</dbReference>
<dbReference type="Gramene" id="Pp3c5_8860V3.2">
    <property type="protein sequence ID" value="Pp3c5_8860V3.2"/>
    <property type="gene ID" value="Pp3c5_8860"/>
</dbReference>
<dbReference type="EMBL" id="ABEU02000005">
    <property type="protein sequence ID" value="PNR53750.1"/>
    <property type="molecule type" value="Genomic_DNA"/>
</dbReference>
<dbReference type="GeneID" id="112282251"/>
<evidence type="ECO:0000256" key="1">
    <source>
        <dbReference type="ARBA" id="ARBA00004141"/>
    </source>
</evidence>
<dbReference type="InterPro" id="IPR018499">
    <property type="entry name" value="Tetraspanin/Peripherin"/>
</dbReference>
<organism evidence="7">
    <name type="scientific">Physcomitrium patens</name>
    <name type="common">Spreading-leaved earth moss</name>
    <name type="synonym">Physcomitrella patens</name>
    <dbReference type="NCBI Taxonomy" id="3218"/>
    <lineage>
        <taxon>Eukaryota</taxon>
        <taxon>Viridiplantae</taxon>
        <taxon>Streptophyta</taxon>
        <taxon>Embryophyta</taxon>
        <taxon>Bryophyta</taxon>
        <taxon>Bryophytina</taxon>
        <taxon>Bryopsida</taxon>
        <taxon>Funariidae</taxon>
        <taxon>Funariales</taxon>
        <taxon>Funariaceae</taxon>
        <taxon>Physcomitrium</taxon>
    </lineage>
</organism>
<name>A0A2K1KIZ6_PHYPA</name>
<gene>
    <name evidence="8" type="primary">LOC112282251</name>
    <name evidence="7" type="ORF">PHYPA_007425</name>
</gene>
<keyword evidence="2 6" id="KW-0812">Transmembrane</keyword>
<accession>A0A2K1KIZ6</accession>
<evidence type="ECO:0000256" key="6">
    <source>
        <dbReference type="SAM" id="Phobius"/>
    </source>
</evidence>
<evidence type="ECO:0000256" key="2">
    <source>
        <dbReference type="ARBA" id="ARBA00022692"/>
    </source>
</evidence>
<dbReference type="RefSeq" id="XP_024375434.1">
    <property type="nucleotide sequence ID" value="XM_024519666.2"/>
</dbReference>
<sequence>MSCQGFLQCILKSINFLVTLVGTFMIIYSLWMLREWSSVAGHEPRSSSFALVLSSGIPALSSWGFSLPAELRNREGAITENLARSLLKDNLQLPNLPAPWFIYVFLCAGAITCFVSLTGHVAAELKNSFCLSCYSVLQVVLILAQFAVIAALFFDRHWRDVLGIFFAFVLRAVTVSAQRGYDSDEDYIAARSAGRQPGGNRQVNQANPAPGSAAAVEARAPRLDAWSTRMREKYGLDTSEFTSKPSESRRPLQPNQTPGPVEQQNFCTIM</sequence>
<feature type="region of interest" description="Disordered" evidence="5">
    <location>
        <begin position="192"/>
        <end position="214"/>
    </location>
</feature>
<evidence type="ECO:0000313" key="8">
    <source>
        <dbReference type="EnsemblPlants" id="Pp3c5_8860V3.1"/>
    </source>
</evidence>
<dbReference type="Pfam" id="PF00335">
    <property type="entry name" value="Tetraspanin"/>
    <property type="match status" value="1"/>
</dbReference>
<dbReference type="EnsemblPlants" id="Pp3c5_8860V3.4">
    <property type="protein sequence ID" value="Pp3c5_8860V3.4"/>
    <property type="gene ID" value="Pp3c5_8860"/>
</dbReference>
<proteinExistence type="predicted"/>
<dbReference type="FunCoup" id="A0A2K1KIZ6">
    <property type="interactions" value="1167"/>
</dbReference>
<evidence type="ECO:0000313" key="9">
    <source>
        <dbReference type="Proteomes" id="UP000006727"/>
    </source>
</evidence>
<keyword evidence="9" id="KW-1185">Reference proteome</keyword>
<feature type="transmembrane region" description="Helical" evidence="6">
    <location>
        <begin position="100"/>
        <end position="122"/>
    </location>
</feature>
<reference evidence="7 9" key="1">
    <citation type="journal article" date="2008" name="Science">
        <title>The Physcomitrella genome reveals evolutionary insights into the conquest of land by plants.</title>
        <authorList>
            <person name="Rensing S."/>
            <person name="Lang D."/>
            <person name="Zimmer A."/>
            <person name="Terry A."/>
            <person name="Salamov A."/>
            <person name="Shapiro H."/>
            <person name="Nishiyama T."/>
            <person name="Perroud P.-F."/>
            <person name="Lindquist E."/>
            <person name="Kamisugi Y."/>
            <person name="Tanahashi T."/>
            <person name="Sakakibara K."/>
            <person name="Fujita T."/>
            <person name="Oishi K."/>
            <person name="Shin-I T."/>
            <person name="Kuroki Y."/>
            <person name="Toyoda A."/>
            <person name="Suzuki Y."/>
            <person name="Hashimoto A."/>
            <person name="Yamaguchi K."/>
            <person name="Sugano A."/>
            <person name="Kohara Y."/>
            <person name="Fujiyama A."/>
            <person name="Anterola A."/>
            <person name="Aoki S."/>
            <person name="Ashton N."/>
            <person name="Barbazuk W.B."/>
            <person name="Barker E."/>
            <person name="Bennetzen J."/>
            <person name="Bezanilla M."/>
            <person name="Blankenship R."/>
            <person name="Cho S.H."/>
            <person name="Dutcher S."/>
            <person name="Estelle M."/>
            <person name="Fawcett J.A."/>
            <person name="Gundlach H."/>
            <person name="Hanada K."/>
            <person name="Heyl A."/>
            <person name="Hicks K.A."/>
            <person name="Hugh J."/>
            <person name="Lohr M."/>
            <person name="Mayer K."/>
            <person name="Melkozernov A."/>
            <person name="Murata T."/>
            <person name="Nelson D."/>
            <person name="Pils B."/>
            <person name="Prigge M."/>
            <person name="Reiss B."/>
            <person name="Renner T."/>
            <person name="Rombauts S."/>
            <person name="Rushton P."/>
            <person name="Sanderfoot A."/>
            <person name="Schween G."/>
            <person name="Shiu S.-H."/>
            <person name="Stueber K."/>
            <person name="Theodoulou F.L."/>
            <person name="Tu H."/>
            <person name="Van de Peer Y."/>
            <person name="Verrier P.J."/>
            <person name="Waters E."/>
            <person name="Wood A."/>
            <person name="Yang L."/>
            <person name="Cove D."/>
            <person name="Cuming A."/>
            <person name="Hasebe M."/>
            <person name="Lucas S."/>
            <person name="Mishler D.B."/>
            <person name="Reski R."/>
            <person name="Grigoriev I."/>
            <person name="Quatrano R.S."/>
            <person name="Boore J.L."/>
        </authorList>
    </citation>
    <scope>NUCLEOTIDE SEQUENCE [LARGE SCALE GENOMIC DNA]</scope>
    <source>
        <strain evidence="8 9">cv. Gransden 2004</strain>
    </source>
</reference>
<reference evidence="7 9" key="2">
    <citation type="journal article" date="2018" name="Plant J.">
        <title>The Physcomitrella patens chromosome-scale assembly reveals moss genome structure and evolution.</title>
        <authorList>
            <person name="Lang D."/>
            <person name="Ullrich K.K."/>
            <person name="Murat F."/>
            <person name="Fuchs J."/>
            <person name="Jenkins J."/>
            <person name="Haas F.B."/>
            <person name="Piednoel M."/>
            <person name="Gundlach H."/>
            <person name="Van Bel M."/>
            <person name="Meyberg R."/>
            <person name="Vives C."/>
            <person name="Morata J."/>
            <person name="Symeonidi A."/>
            <person name="Hiss M."/>
            <person name="Muchero W."/>
            <person name="Kamisugi Y."/>
            <person name="Saleh O."/>
            <person name="Blanc G."/>
            <person name="Decker E.L."/>
            <person name="van Gessel N."/>
            <person name="Grimwood J."/>
            <person name="Hayes R.D."/>
            <person name="Graham S.W."/>
            <person name="Gunter L.E."/>
            <person name="McDaniel S.F."/>
            <person name="Hoernstein S.N.W."/>
            <person name="Larsson A."/>
            <person name="Li F.W."/>
            <person name="Perroud P.F."/>
            <person name="Phillips J."/>
            <person name="Ranjan P."/>
            <person name="Rokshar D.S."/>
            <person name="Rothfels C.J."/>
            <person name="Schneider L."/>
            <person name="Shu S."/>
            <person name="Stevenson D.W."/>
            <person name="Thummler F."/>
            <person name="Tillich M."/>
            <person name="Villarreal Aguilar J.C."/>
            <person name="Widiez T."/>
            <person name="Wong G.K."/>
            <person name="Wymore A."/>
            <person name="Zhang Y."/>
            <person name="Zimmer A.D."/>
            <person name="Quatrano R.S."/>
            <person name="Mayer K.F.X."/>
            <person name="Goodstein D."/>
            <person name="Casacuberta J.M."/>
            <person name="Vandepoele K."/>
            <person name="Reski R."/>
            <person name="Cuming A.C."/>
            <person name="Tuskan G.A."/>
            <person name="Maumus F."/>
            <person name="Salse J."/>
            <person name="Schmutz J."/>
            <person name="Rensing S.A."/>
        </authorList>
    </citation>
    <scope>NUCLEOTIDE SEQUENCE [LARGE SCALE GENOMIC DNA]</scope>
    <source>
        <strain evidence="8 9">cv. Gransden 2004</strain>
    </source>
</reference>
<dbReference type="PaxDb" id="3218-PP1S64_81V6.1"/>
<dbReference type="Gramene" id="Pp3c5_8860V3.5">
    <property type="protein sequence ID" value="Pp3c5_8860V3.5"/>
    <property type="gene ID" value="Pp3c5_8860"/>
</dbReference>
<dbReference type="Proteomes" id="UP000006727">
    <property type="component" value="Chromosome 5"/>
</dbReference>
<dbReference type="Gramene" id="Pp3c5_8860V3.4">
    <property type="protein sequence ID" value="Pp3c5_8860V3.4"/>
    <property type="gene ID" value="Pp3c5_8860"/>
</dbReference>
<dbReference type="Gramene" id="Pp3c5_8860V3.3">
    <property type="protein sequence ID" value="Pp3c5_8860V3.3"/>
    <property type="gene ID" value="Pp3c5_8860"/>
</dbReference>